<name>A0ABV5D1B4_9ACTN</name>
<keyword evidence="6 12" id="KW-0489">Methyltransferase</keyword>
<comment type="caution">
    <text evidence="12">The sequence shown here is derived from an EMBL/GenBank/DDBJ whole genome shotgun (WGS) entry which is preliminary data.</text>
</comment>
<dbReference type="CDD" id="cd02440">
    <property type="entry name" value="AdoMet_MTases"/>
    <property type="match status" value="1"/>
</dbReference>
<protein>
    <recommendedName>
        <fullName evidence="4">Protein-L-isoaspartate O-methyltransferase</fullName>
        <ecNumber evidence="3">2.1.1.77</ecNumber>
    </recommendedName>
    <alternativeName>
        <fullName evidence="11">L-isoaspartyl protein carboxyl methyltransferase</fullName>
    </alternativeName>
    <alternativeName>
        <fullName evidence="9">Protein L-isoaspartyl methyltransferase</fullName>
    </alternativeName>
    <alternativeName>
        <fullName evidence="10">Protein-beta-aspartate methyltransferase</fullName>
    </alternativeName>
</protein>
<comment type="similarity">
    <text evidence="2">Belongs to the methyltransferase superfamily. L-isoaspartyl/D-aspartyl protein methyltransferase family.</text>
</comment>
<dbReference type="InterPro" id="IPR029063">
    <property type="entry name" value="SAM-dependent_MTases_sf"/>
</dbReference>
<dbReference type="EMBL" id="JBCGDC010000120">
    <property type="protein sequence ID" value="MFB6397051.1"/>
    <property type="molecule type" value="Genomic_DNA"/>
</dbReference>
<evidence type="ECO:0000256" key="11">
    <source>
        <dbReference type="ARBA" id="ARBA00031350"/>
    </source>
</evidence>
<dbReference type="PANTHER" id="PTHR11579">
    <property type="entry name" value="PROTEIN-L-ISOASPARTATE O-METHYLTRANSFERASE"/>
    <property type="match status" value="1"/>
</dbReference>
<dbReference type="GO" id="GO:0008168">
    <property type="term" value="F:methyltransferase activity"/>
    <property type="evidence" value="ECO:0007669"/>
    <property type="project" value="UniProtKB-KW"/>
</dbReference>
<proteinExistence type="inferred from homology"/>
<organism evidence="12 13">
    <name type="scientific">Polymorphospora lycopeni</name>
    <dbReference type="NCBI Taxonomy" id="3140240"/>
    <lineage>
        <taxon>Bacteria</taxon>
        <taxon>Bacillati</taxon>
        <taxon>Actinomycetota</taxon>
        <taxon>Actinomycetes</taxon>
        <taxon>Micromonosporales</taxon>
        <taxon>Micromonosporaceae</taxon>
        <taxon>Polymorphospora</taxon>
    </lineage>
</organism>
<dbReference type="GO" id="GO:0032259">
    <property type="term" value="P:methylation"/>
    <property type="evidence" value="ECO:0007669"/>
    <property type="project" value="UniProtKB-KW"/>
</dbReference>
<evidence type="ECO:0000256" key="6">
    <source>
        <dbReference type="ARBA" id="ARBA00022603"/>
    </source>
</evidence>
<gene>
    <name evidence="12" type="ORF">AAFH96_28685</name>
</gene>
<dbReference type="InterPro" id="IPR000682">
    <property type="entry name" value="PCMT"/>
</dbReference>
<dbReference type="RefSeq" id="WP_375736269.1">
    <property type="nucleotide sequence ID" value="NZ_JBCGDC010000120.1"/>
</dbReference>
<evidence type="ECO:0000313" key="13">
    <source>
        <dbReference type="Proteomes" id="UP001582793"/>
    </source>
</evidence>
<reference evidence="12 13" key="1">
    <citation type="submission" date="2024-04" db="EMBL/GenBank/DDBJ databases">
        <title>Polymorphospora sp. isolated from Baiyangdian Lake in Xiong'an New Area.</title>
        <authorList>
            <person name="Zhang X."/>
            <person name="Liu J."/>
        </authorList>
    </citation>
    <scope>NUCLEOTIDE SEQUENCE [LARGE SCALE GENOMIC DNA]</scope>
    <source>
        <strain evidence="12 13">2-325</strain>
    </source>
</reference>
<evidence type="ECO:0000256" key="9">
    <source>
        <dbReference type="ARBA" id="ARBA00030757"/>
    </source>
</evidence>
<accession>A0ABV5D1B4</accession>
<evidence type="ECO:0000256" key="5">
    <source>
        <dbReference type="ARBA" id="ARBA00022490"/>
    </source>
</evidence>
<dbReference type="PROSITE" id="PS01279">
    <property type="entry name" value="PCMT"/>
    <property type="match status" value="1"/>
</dbReference>
<keyword evidence="7" id="KW-0808">Transferase</keyword>
<evidence type="ECO:0000256" key="2">
    <source>
        <dbReference type="ARBA" id="ARBA00005369"/>
    </source>
</evidence>
<dbReference type="Proteomes" id="UP001582793">
    <property type="component" value="Unassembled WGS sequence"/>
</dbReference>
<evidence type="ECO:0000256" key="10">
    <source>
        <dbReference type="ARBA" id="ARBA00031323"/>
    </source>
</evidence>
<dbReference type="Gene3D" id="3.40.50.150">
    <property type="entry name" value="Vaccinia Virus protein VP39"/>
    <property type="match status" value="1"/>
</dbReference>
<dbReference type="Pfam" id="PF01135">
    <property type="entry name" value="PCMT"/>
    <property type="match status" value="1"/>
</dbReference>
<keyword evidence="5" id="KW-0963">Cytoplasm</keyword>
<comment type="subcellular location">
    <subcellularLocation>
        <location evidence="1">Cytoplasm</location>
    </subcellularLocation>
</comment>
<dbReference type="SUPFAM" id="SSF53335">
    <property type="entry name" value="S-adenosyl-L-methionine-dependent methyltransferases"/>
    <property type="match status" value="1"/>
</dbReference>
<keyword evidence="13" id="KW-1185">Reference proteome</keyword>
<evidence type="ECO:0000313" key="12">
    <source>
        <dbReference type="EMBL" id="MFB6397051.1"/>
    </source>
</evidence>
<sequence>MTDWKPYAAALADELTRAGVLTPQWRPAFTHVPRHLFVPEFYTSDDELVSGTDPAQHDRWLTAVYSDTSLTTQLRTAPGTDLLWPTSSSTRPSLMAHMLDLLDVTDGHRVLEIGTGTGFNAGLLSHRLGDAHVTSIDIDPTLVETARRRLTALGHQPHLATGDGANGVPARAPYDRIIATCAVPTIPRNWITQLADGGLIVADVRGELASSLIVAHKNTPHSVTGQFLPAPGHFMWLRAKADNPLRDGGELAATYDFTSPQTDTTTVPLSAFDDNNFRFVLELAVPGLGPIGRTLRNGDGVFVTANDASWVEIKPGNGAGSTVLHGGPRPIWPRIADAWQRWNELGRPDRARFGLTADDDGNQHAWLDHEDQPIHLQLG</sequence>
<evidence type="ECO:0000256" key="8">
    <source>
        <dbReference type="ARBA" id="ARBA00022691"/>
    </source>
</evidence>
<evidence type="ECO:0000256" key="1">
    <source>
        <dbReference type="ARBA" id="ARBA00004496"/>
    </source>
</evidence>
<dbReference type="EC" id="2.1.1.77" evidence="3"/>
<evidence type="ECO:0000256" key="4">
    <source>
        <dbReference type="ARBA" id="ARBA00013346"/>
    </source>
</evidence>
<evidence type="ECO:0000256" key="7">
    <source>
        <dbReference type="ARBA" id="ARBA00022679"/>
    </source>
</evidence>
<dbReference type="PANTHER" id="PTHR11579:SF0">
    <property type="entry name" value="PROTEIN-L-ISOASPARTATE(D-ASPARTATE) O-METHYLTRANSFERASE"/>
    <property type="match status" value="1"/>
</dbReference>
<evidence type="ECO:0000256" key="3">
    <source>
        <dbReference type="ARBA" id="ARBA00011890"/>
    </source>
</evidence>
<keyword evidence="8" id="KW-0949">S-adenosyl-L-methionine</keyword>